<reference evidence="3 4" key="1">
    <citation type="journal article" date="2016" name="Genome Biol. Evol.">
        <title>Divergent and convergent evolution of fungal pathogenicity.</title>
        <authorList>
            <person name="Shang Y."/>
            <person name="Xiao G."/>
            <person name="Zheng P."/>
            <person name="Cen K."/>
            <person name="Zhan S."/>
            <person name="Wang C."/>
        </authorList>
    </citation>
    <scope>NUCLEOTIDE SEQUENCE [LARGE SCALE GENOMIC DNA]</scope>
    <source>
        <strain evidence="3 4">ARSEF 7405</strain>
    </source>
</reference>
<organism evidence="3 4">
    <name type="scientific">Ascosphaera apis ARSEF 7405</name>
    <dbReference type="NCBI Taxonomy" id="392613"/>
    <lineage>
        <taxon>Eukaryota</taxon>
        <taxon>Fungi</taxon>
        <taxon>Dikarya</taxon>
        <taxon>Ascomycota</taxon>
        <taxon>Pezizomycotina</taxon>
        <taxon>Eurotiomycetes</taxon>
        <taxon>Eurotiomycetidae</taxon>
        <taxon>Onygenales</taxon>
        <taxon>Ascosphaeraceae</taxon>
        <taxon>Ascosphaera</taxon>
    </lineage>
</organism>
<evidence type="ECO:0000259" key="2">
    <source>
        <dbReference type="Pfam" id="PF12572"/>
    </source>
</evidence>
<dbReference type="Pfam" id="PF12572">
    <property type="entry name" value="DUF3752"/>
    <property type="match status" value="1"/>
</dbReference>
<feature type="compositionally biased region" description="Acidic residues" evidence="1">
    <location>
        <begin position="54"/>
        <end position="67"/>
    </location>
</feature>
<feature type="compositionally biased region" description="Basic and acidic residues" evidence="1">
    <location>
        <begin position="1"/>
        <end position="15"/>
    </location>
</feature>
<dbReference type="VEuPathDB" id="FungiDB:AAP_03707"/>
<proteinExistence type="predicted"/>
<gene>
    <name evidence="3" type="ORF">AAP_03707</name>
</gene>
<dbReference type="InterPro" id="IPR046331">
    <property type="entry name" value="GPAM1-like"/>
</dbReference>
<accession>A0A167XXZ5</accession>
<dbReference type="AlphaFoldDB" id="A0A167XXZ5"/>
<dbReference type="OrthoDB" id="73491at2759"/>
<evidence type="ECO:0000313" key="3">
    <source>
        <dbReference type="EMBL" id="KZZ90612.1"/>
    </source>
</evidence>
<dbReference type="PANTHER" id="PTHR46370">
    <property type="entry name" value="GPALPP MOTIFS-CONTAINING PROTEIN 1"/>
    <property type="match status" value="1"/>
</dbReference>
<dbReference type="PANTHER" id="PTHR46370:SF1">
    <property type="entry name" value="GPALPP MOTIFS-CONTAINING PROTEIN 1"/>
    <property type="match status" value="1"/>
</dbReference>
<dbReference type="Proteomes" id="UP000242877">
    <property type="component" value="Unassembled WGS sequence"/>
</dbReference>
<evidence type="ECO:0000256" key="1">
    <source>
        <dbReference type="SAM" id="MobiDB-lite"/>
    </source>
</evidence>
<dbReference type="EMBL" id="AZGZ01000016">
    <property type="protein sequence ID" value="KZZ90612.1"/>
    <property type="molecule type" value="Genomic_DNA"/>
</dbReference>
<keyword evidence="4" id="KW-1185">Reference proteome</keyword>
<feature type="region of interest" description="Disordered" evidence="1">
    <location>
        <begin position="1"/>
        <end position="245"/>
    </location>
</feature>
<protein>
    <recommendedName>
        <fullName evidence="2">DUF3752 domain-containing protein</fullName>
    </recommendedName>
</protein>
<feature type="compositionally biased region" description="Basic and acidic residues" evidence="1">
    <location>
        <begin position="91"/>
        <end position="108"/>
    </location>
</feature>
<comment type="caution">
    <text evidence="3">The sequence shown here is derived from an EMBL/GenBank/DDBJ whole genome shotgun (WGS) entry which is preliminary data.</text>
</comment>
<evidence type="ECO:0000313" key="4">
    <source>
        <dbReference type="Proteomes" id="UP000242877"/>
    </source>
</evidence>
<sequence length="265" mass="29460">MEKRKLEENEEEARKGTGSSPAETKRTRVIGPALPPGFGNTSDNEESKSKDESDGNESSDSDDDDDYGPTLPPTGAEAAQQQQDIALAASKSHEEEEGSKPLRRDDWMLKPPDSSDWSSRVDPTKIRNRKFNMGRSAPASKGPADTWTETAEEKKKRLAAELMGMRAPANQKNAGAAGEEISELDLQKKRQVEEYNAQNRKSTLYAKHKDARKKQDKDDDDDPAARPFDREKDIRGPTKVSNAQIREFINRSSDFGTKFSGGKFL</sequence>
<feature type="domain" description="DUF3752" evidence="2">
    <location>
        <begin position="111"/>
        <end position="260"/>
    </location>
</feature>
<feature type="compositionally biased region" description="Basic and acidic residues" evidence="1">
    <location>
        <begin position="213"/>
        <end position="236"/>
    </location>
</feature>
<dbReference type="InterPro" id="IPR022226">
    <property type="entry name" value="DUF3752"/>
</dbReference>
<feature type="compositionally biased region" description="Low complexity" evidence="1">
    <location>
        <begin position="76"/>
        <end position="89"/>
    </location>
</feature>
<name>A0A167XXZ5_9EURO</name>